<dbReference type="Pfam" id="PF06108">
    <property type="entry name" value="DUF952"/>
    <property type="match status" value="1"/>
</dbReference>
<comment type="caution">
    <text evidence="1">The sequence shown here is derived from an EMBL/GenBank/DDBJ whole genome shotgun (WGS) entry which is preliminary data.</text>
</comment>
<gene>
    <name evidence="1" type="ORF">KSX_47630</name>
</gene>
<dbReference type="Gene3D" id="3.20.170.20">
    <property type="entry name" value="Protein of unknown function DUF952"/>
    <property type="match status" value="1"/>
</dbReference>
<dbReference type="AlphaFoldDB" id="A0A8J3MSY4"/>
<reference evidence="1" key="1">
    <citation type="submission" date="2020-10" db="EMBL/GenBank/DDBJ databases">
        <title>Taxonomic study of unclassified bacteria belonging to the class Ktedonobacteria.</title>
        <authorList>
            <person name="Yabe S."/>
            <person name="Wang C.M."/>
            <person name="Zheng Y."/>
            <person name="Sakai Y."/>
            <person name="Cavaletti L."/>
            <person name="Monciardini P."/>
            <person name="Donadio S."/>
        </authorList>
    </citation>
    <scope>NUCLEOTIDE SEQUENCE</scope>
    <source>
        <strain evidence="1">SOSP1-1</strain>
    </source>
</reference>
<organism evidence="1 2">
    <name type="scientific">Ktedonospora formicarum</name>
    <dbReference type="NCBI Taxonomy" id="2778364"/>
    <lineage>
        <taxon>Bacteria</taxon>
        <taxon>Bacillati</taxon>
        <taxon>Chloroflexota</taxon>
        <taxon>Ktedonobacteria</taxon>
        <taxon>Ktedonobacterales</taxon>
        <taxon>Ktedonobacteraceae</taxon>
        <taxon>Ktedonospora</taxon>
    </lineage>
</organism>
<name>A0A8J3MSY4_9CHLR</name>
<proteinExistence type="predicted"/>
<dbReference type="RefSeq" id="WP_220195969.1">
    <property type="nucleotide sequence ID" value="NZ_BNJF01000002.1"/>
</dbReference>
<dbReference type="InterPro" id="IPR009297">
    <property type="entry name" value="DUF952"/>
</dbReference>
<protein>
    <recommendedName>
        <fullName evidence="3">DUF952 domain-containing protein</fullName>
    </recommendedName>
</protein>
<dbReference type="PANTHER" id="PTHR34129">
    <property type="entry name" value="BLR1139 PROTEIN"/>
    <property type="match status" value="1"/>
</dbReference>
<evidence type="ECO:0000313" key="2">
    <source>
        <dbReference type="Proteomes" id="UP000612362"/>
    </source>
</evidence>
<accession>A0A8J3MSY4</accession>
<evidence type="ECO:0008006" key="3">
    <source>
        <dbReference type="Google" id="ProtNLM"/>
    </source>
</evidence>
<dbReference type="SUPFAM" id="SSF56399">
    <property type="entry name" value="ADP-ribosylation"/>
    <property type="match status" value="1"/>
</dbReference>
<dbReference type="Proteomes" id="UP000612362">
    <property type="component" value="Unassembled WGS sequence"/>
</dbReference>
<keyword evidence="2" id="KW-1185">Reference proteome</keyword>
<dbReference type="EMBL" id="BNJF01000002">
    <property type="protein sequence ID" value="GHO46600.1"/>
    <property type="molecule type" value="Genomic_DNA"/>
</dbReference>
<sequence length="121" mass="13609">MADNYDEHQGKDPMPVIYHITTATAWNTAQAVGIYRSPSLDMEGFIHASFEHQIDEVRQNFYRSASDLVLLSIDPQRLTAEVRYEPGTGRDIRDPQLFPHVYGPLNLEAIIDAAPLPSIEA</sequence>
<dbReference type="PANTHER" id="PTHR34129:SF1">
    <property type="entry name" value="DUF952 DOMAIN-CONTAINING PROTEIN"/>
    <property type="match status" value="1"/>
</dbReference>
<evidence type="ECO:0000313" key="1">
    <source>
        <dbReference type="EMBL" id="GHO46600.1"/>
    </source>
</evidence>